<evidence type="ECO:0000256" key="14">
    <source>
        <dbReference type="PROSITE-ProRule" id="PRU01360"/>
    </source>
</evidence>
<keyword evidence="4 14" id="KW-1134">Transmembrane beta strand</keyword>
<dbReference type="InterPro" id="IPR036942">
    <property type="entry name" value="Beta-barrel_TonB_sf"/>
</dbReference>
<sequence length="721" mass="77654">MEGPWMTRLPLTARLLGQTALVALLPALVLAQETPDEGPVVDLGEITFSVLGADPVGDRANPFTLTGVKTPTPITEVPQSVSVVSAEQVAATNAAKIDEALSGTAGVQAAPFSYDSDTNWIYSRGFDATQTGVFLDGLQLYAYAFGGFYIDPFLIERIEVLRGPSSMLYGASNPGGVVNYVSRLPGGEPGTLLEFGADTEGRTWSSVDLGGTTAGDVAYRFGAKLQRVDGHGAFEDGLEGIVTGGVATSFDNGGTLTLTASYTGMDEDHVGGAWLPYYGTVEPVGFGTFDEDFNTGESDVDSYIRNQWLLTAIYRQDLGAWRLTNTARYERAHVEESSVYAYGYAGFALTPQDADGTLSRLVFEHDTTATGLHNDLRLERTLATGEAEHRLLLGFDAKVYQLDQVQASATGTGLSATDPVYGAAQPDTVPYIDQELTQTGLGLYAQDQVRWGDGWIATLNGRYDLVHTEADTNEATGVAGVDRQDGEFSWRLGLAKEIRDVVPYVSAGTFFNPQVVNDPAGDEVEPEIGRQVETGLKWSPNERTLLTLAAFETTRENISQTRWNGAGYDYFQIGEVRSRGFEIEAQGEIAAGLTYRGSLTRLDVEITDDVDPTIVGNAPYVVVEDQAAFSVAWEPMAVEGLTLTAGVRFVGESWADNQNTLEVPSTTLYDAGVSYDVAGGWTANLDVSNLTDEDYVAACQTAYWCYQGEGRNVSLAVRKSF</sequence>
<proteinExistence type="inferred from homology"/>
<evidence type="ECO:0000259" key="18">
    <source>
        <dbReference type="Pfam" id="PF07715"/>
    </source>
</evidence>
<dbReference type="InterPro" id="IPR012910">
    <property type="entry name" value="Plug_dom"/>
</dbReference>
<evidence type="ECO:0000313" key="20">
    <source>
        <dbReference type="Proteomes" id="UP000305887"/>
    </source>
</evidence>
<comment type="similarity">
    <text evidence="2 14 15">Belongs to the TonB-dependent receptor family.</text>
</comment>
<gene>
    <name evidence="19" type="ORF">FHG66_17150</name>
</gene>
<reference evidence="19 20" key="1">
    <citation type="submission" date="2019-06" db="EMBL/GenBank/DDBJ databases">
        <title>YIM 131921 draft genome.</title>
        <authorList>
            <person name="Jiang L."/>
        </authorList>
    </citation>
    <scope>NUCLEOTIDE SEQUENCE [LARGE SCALE GENOMIC DNA]</scope>
    <source>
        <strain evidence="19 20">YIM 131921</strain>
    </source>
</reference>
<feature type="domain" description="TonB-dependent receptor plug" evidence="18">
    <location>
        <begin position="75"/>
        <end position="177"/>
    </location>
</feature>
<dbReference type="GO" id="GO:0009279">
    <property type="term" value="C:cell outer membrane"/>
    <property type="evidence" value="ECO:0007669"/>
    <property type="project" value="UniProtKB-SubCell"/>
</dbReference>
<dbReference type="Pfam" id="PF07715">
    <property type="entry name" value="Plug"/>
    <property type="match status" value="1"/>
</dbReference>
<evidence type="ECO:0000256" key="11">
    <source>
        <dbReference type="ARBA" id="ARBA00023136"/>
    </source>
</evidence>
<evidence type="ECO:0000256" key="10">
    <source>
        <dbReference type="ARBA" id="ARBA00023077"/>
    </source>
</evidence>
<dbReference type="SUPFAM" id="SSF56935">
    <property type="entry name" value="Porins"/>
    <property type="match status" value="1"/>
</dbReference>
<dbReference type="Pfam" id="PF00593">
    <property type="entry name" value="TonB_dep_Rec_b-barrel"/>
    <property type="match status" value="1"/>
</dbReference>
<evidence type="ECO:0000256" key="13">
    <source>
        <dbReference type="ARBA" id="ARBA00023237"/>
    </source>
</evidence>
<dbReference type="GO" id="GO:0038023">
    <property type="term" value="F:signaling receptor activity"/>
    <property type="evidence" value="ECO:0007669"/>
    <property type="project" value="InterPro"/>
</dbReference>
<evidence type="ECO:0000256" key="5">
    <source>
        <dbReference type="ARBA" id="ARBA00022496"/>
    </source>
</evidence>
<name>A0A5C4MU59_9RHOB</name>
<keyword evidence="6 14" id="KW-0812">Transmembrane</keyword>
<evidence type="ECO:0000313" key="19">
    <source>
        <dbReference type="EMBL" id="TNC47317.1"/>
    </source>
</evidence>
<feature type="domain" description="TonB-dependent receptor-like beta-barrel" evidence="17">
    <location>
        <begin position="250"/>
        <end position="690"/>
    </location>
</feature>
<evidence type="ECO:0000256" key="15">
    <source>
        <dbReference type="RuleBase" id="RU003357"/>
    </source>
</evidence>
<dbReference type="GO" id="GO:0015891">
    <property type="term" value="P:siderophore transport"/>
    <property type="evidence" value="ECO:0007669"/>
    <property type="project" value="InterPro"/>
</dbReference>
<dbReference type="CDD" id="cd01347">
    <property type="entry name" value="ligand_gated_channel"/>
    <property type="match status" value="1"/>
</dbReference>
<dbReference type="PANTHER" id="PTHR32552:SF68">
    <property type="entry name" value="FERRICHROME OUTER MEMBRANE TRANSPORTER_PHAGE RECEPTOR"/>
    <property type="match status" value="1"/>
</dbReference>
<keyword evidence="12 19" id="KW-0675">Receptor</keyword>
<dbReference type="InterPro" id="IPR037066">
    <property type="entry name" value="Plug_dom_sf"/>
</dbReference>
<evidence type="ECO:0000256" key="12">
    <source>
        <dbReference type="ARBA" id="ARBA00023170"/>
    </source>
</evidence>
<keyword evidence="5" id="KW-0410">Iron transport</keyword>
<evidence type="ECO:0000256" key="3">
    <source>
        <dbReference type="ARBA" id="ARBA00022448"/>
    </source>
</evidence>
<evidence type="ECO:0000256" key="6">
    <source>
        <dbReference type="ARBA" id="ARBA00022692"/>
    </source>
</evidence>
<comment type="caution">
    <text evidence="19">The sequence shown here is derived from an EMBL/GenBank/DDBJ whole genome shotgun (WGS) entry which is preliminary data.</text>
</comment>
<keyword evidence="8" id="KW-0408">Iron</keyword>
<dbReference type="Proteomes" id="UP000305887">
    <property type="component" value="Unassembled WGS sequence"/>
</dbReference>
<keyword evidence="11 14" id="KW-0472">Membrane</keyword>
<dbReference type="NCBIfam" id="TIGR01783">
    <property type="entry name" value="TonB-siderophor"/>
    <property type="match status" value="1"/>
</dbReference>
<evidence type="ECO:0000256" key="9">
    <source>
        <dbReference type="ARBA" id="ARBA00023065"/>
    </source>
</evidence>
<organism evidence="19 20">
    <name type="scientific">Rubellimicrobium rubrum</name>
    <dbReference type="NCBI Taxonomy" id="2585369"/>
    <lineage>
        <taxon>Bacteria</taxon>
        <taxon>Pseudomonadati</taxon>
        <taxon>Pseudomonadota</taxon>
        <taxon>Alphaproteobacteria</taxon>
        <taxon>Rhodobacterales</taxon>
        <taxon>Roseobacteraceae</taxon>
        <taxon>Rubellimicrobium</taxon>
    </lineage>
</organism>
<dbReference type="Gene3D" id="2.170.130.10">
    <property type="entry name" value="TonB-dependent receptor, plug domain"/>
    <property type="match status" value="1"/>
</dbReference>
<evidence type="ECO:0000256" key="1">
    <source>
        <dbReference type="ARBA" id="ARBA00004571"/>
    </source>
</evidence>
<dbReference type="InterPro" id="IPR010105">
    <property type="entry name" value="TonB_sidphr_rcpt"/>
</dbReference>
<dbReference type="PROSITE" id="PS52016">
    <property type="entry name" value="TONB_DEPENDENT_REC_3"/>
    <property type="match status" value="1"/>
</dbReference>
<dbReference type="EMBL" id="VDFU01000027">
    <property type="protein sequence ID" value="TNC47317.1"/>
    <property type="molecule type" value="Genomic_DNA"/>
</dbReference>
<evidence type="ECO:0000259" key="17">
    <source>
        <dbReference type="Pfam" id="PF00593"/>
    </source>
</evidence>
<feature type="chain" id="PRO_5023043211" evidence="16">
    <location>
        <begin position="32"/>
        <end position="721"/>
    </location>
</feature>
<dbReference type="GO" id="GO:0015344">
    <property type="term" value="F:siderophore uptake transmembrane transporter activity"/>
    <property type="evidence" value="ECO:0007669"/>
    <property type="project" value="TreeGrafter"/>
</dbReference>
<keyword evidence="20" id="KW-1185">Reference proteome</keyword>
<keyword evidence="3 14" id="KW-0813">Transport</keyword>
<keyword evidence="10 15" id="KW-0798">TonB box</keyword>
<dbReference type="InterPro" id="IPR000531">
    <property type="entry name" value="Beta-barrel_TonB"/>
</dbReference>
<accession>A0A5C4MU59</accession>
<protein>
    <submittedName>
        <fullName evidence="19">TonB-dependent siderophore receptor</fullName>
    </submittedName>
</protein>
<dbReference type="OrthoDB" id="9760333at2"/>
<evidence type="ECO:0000256" key="4">
    <source>
        <dbReference type="ARBA" id="ARBA00022452"/>
    </source>
</evidence>
<dbReference type="Gene3D" id="2.40.170.20">
    <property type="entry name" value="TonB-dependent receptor, beta-barrel domain"/>
    <property type="match status" value="1"/>
</dbReference>
<keyword evidence="7 16" id="KW-0732">Signal</keyword>
<evidence type="ECO:0000256" key="7">
    <source>
        <dbReference type="ARBA" id="ARBA00022729"/>
    </source>
</evidence>
<keyword evidence="9" id="KW-0406">Ion transport</keyword>
<evidence type="ECO:0000256" key="2">
    <source>
        <dbReference type="ARBA" id="ARBA00009810"/>
    </source>
</evidence>
<evidence type="ECO:0000256" key="16">
    <source>
        <dbReference type="SAM" id="SignalP"/>
    </source>
</evidence>
<dbReference type="AlphaFoldDB" id="A0A5C4MU59"/>
<comment type="subcellular location">
    <subcellularLocation>
        <location evidence="1 14">Cell outer membrane</location>
        <topology evidence="1 14">Multi-pass membrane protein</topology>
    </subcellularLocation>
</comment>
<feature type="signal peptide" evidence="16">
    <location>
        <begin position="1"/>
        <end position="31"/>
    </location>
</feature>
<dbReference type="InterPro" id="IPR039426">
    <property type="entry name" value="TonB-dep_rcpt-like"/>
</dbReference>
<dbReference type="PANTHER" id="PTHR32552">
    <property type="entry name" value="FERRICHROME IRON RECEPTOR-RELATED"/>
    <property type="match status" value="1"/>
</dbReference>
<keyword evidence="13 14" id="KW-0998">Cell outer membrane</keyword>
<evidence type="ECO:0000256" key="8">
    <source>
        <dbReference type="ARBA" id="ARBA00023004"/>
    </source>
</evidence>